<organism evidence="3 4">
    <name type="scientific">Niallia taxi</name>
    <dbReference type="NCBI Taxonomy" id="2499688"/>
    <lineage>
        <taxon>Bacteria</taxon>
        <taxon>Bacillati</taxon>
        <taxon>Bacillota</taxon>
        <taxon>Bacilli</taxon>
        <taxon>Bacillales</taxon>
        <taxon>Bacillaceae</taxon>
        <taxon>Niallia</taxon>
    </lineage>
</organism>
<comment type="caution">
    <text evidence="3">The sequence shown here is derived from an EMBL/GenBank/DDBJ whole genome shotgun (WGS) entry which is preliminary data.</text>
</comment>
<proteinExistence type="predicted"/>
<feature type="transmembrane region" description="Helical" evidence="2">
    <location>
        <begin position="33"/>
        <end position="54"/>
    </location>
</feature>
<dbReference type="EMBL" id="RZTZ01000002">
    <property type="protein sequence ID" value="RVT65276.1"/>
    <property type="molecule type" value="Genomic_DNA"/>
</dbReference>
<dbReference type="InterPro" id="IPR014245">
    <property type="entry name" value="Spore_III_AF"/>
</dbReference>
<name>A0A437KE28_9BACI</name>
<evidence type="ECO:0000313" key="4">
    <source>
        <dbReference type="Proteomes" id="UP000288024"/>
    </source>
</evidence>
<dbReference type="GeneID" id="87616325"/>
<dbReference type="Proteomes" id="UP000288024">
    <property type="component" value="Unassembled WGS sequence"/>
</dbReference>
<keyword evidence="4" id="KW-1185">Reference proteome</keyword>
<evidence type="ECO:0000256" key="1">
    <source>
        <dbReference type="SAM" id="MobiDB-lite"/>
    </source>
</evidence>
<accession>A0A437KE28</accession>
<sequence length="206" mass="22735">MSYITEWVTNIILFVLLATVIDMLLPNSTFQKYAKLVCGLLLITVILTPVFKLVSGDFEKVLEAATTNLPEEKNIENSIESQKKEIQASLDEYTLEKMAVQLKEDANKELIADYGVEIDSIKLSLNDQSKESFPDNLDRLVLVLKEADEESQGAVEAVSPVSIDTQQPLPESSDKEQVDTANIVSFLSGKWDVPEGDIAILAKGGE</sequence>
<keyword evidence="2" id="KW-1133">Transmembrane helix</keyword>
<dbReference type="AlphaFoldDB" id="A0A437KE28"/>
<feature type="region of interest" description="Disordered" evidence="1">
    <location>
        <begin position="153"/>
        <end position="177"/>
    </location>
</feature>
<protein>
    <submittedName>
        <fullName evidence="3">Stage III sporulation protein AF</fullName>
    </submittedName>
</protein>
<gene>
    <name evidence="3" type="primary">spoIIIAF</name>
    <name evidence="3" type="ORF">EM808_07150</name>
</gene>
<evidence type="ECO:0000256" key="2">
    <source>
        <dbReference type="SAM" id="Phobius"/>
    </source>
</evidence>
<dbReference type="RefSeq" id="WP_127737495.1">
    <property type="nucleotide sequence ID" value="NZ_CAJCKN010000071.1"/>
</dbReference>
<evidence type="ECO:0000313" key="3">
    <source>
        <dbReference type="EMBL" id="RVT65276.1"/>
    </source>
</evidence>
<reference evidence="3 4" key="1">
    <citation type="submission" date="2019-01" db="EMBL/GenBank/DDBJ databases">
        <title>Bacillus sp. M5HDSG1-1, whole genome shotgun sequence.</title>
        <authorList>
            <person name="Tuo L."/>
        </authorList>
    </citation>
    <scope>NUCLEOTIDE SEQUENCE [LARGE SCALE GENOMIC DNA]</scope>
    <source>
        <strain evidence="3 4">M5HDSG1-1</strain>
    </source>
</reference>
<dbReference type="Pfam" id="PF09581">
    <property type="entry name" value="Spore_III_AF"/>
    <property type="match status" value="1"/>
</dbReference>
<keyword evidence="2" id="KW-0812">Transmembrane</keyword>
<feature type="transmembrane region" description="Helical" evidence="2">
    <location>
        <begin position="7"/>
        <end position="27"/>
    </location>
</feature>
<keyword evidence="2" id="KW-0472">Membrane</keyword>
<dbReference type="NCBIfam" id="TIGR02896">
    <property type="entry name" value="spore_III_AF"/>
    <property type="match status" value="1"/>
</dbReference>